<dbReference type="InterPro" id="IPR021109">
    <property type="entry name" value="Peptidase_aspartic_dom_sf"/>
</dbReference>
<sequence>MDHLRQTTTDERTEAPNSPDTAVSMGQMTTWMQTIENNLLSLTKEIKDLKFQRKFQPRGKINNTQNFSTERFTSEAVVTELQVDGILGLDFMKKNNCLVDVSENIFHIDNLSVPLIFQGTLGCFRVVSTESVTIPARSEIVVSMKVCLTEGQTLPTNDVLVEASENKGKDYILTARSLVKSNDSIPVRLMNIENEAKTIFPGTTIAQMCEISHVAKSLPFQNDGQNKKGLRSDLHDLLNRTSDKLSRSEKQKVKSLVQEYESLFAETDSDLGKTSLVKHEIETGNARPFKEPPRRTPFSFIEGC</sequence>
<keyword evidence="3" id="KW-1185">Reference proteome</keyword>
<dbReference type="AlphaFoldDB" id="A0A6J8E524"/>
<protein>
    <submittedName>
        <fullName evidence="2">Uncharacterized protein</fullName>
    </submittedName>
</protein>
<dbReference type="Gene3D" id="2.40.70.10">
    <property type="entry name" value="Acid Proteases"/>
    <property type="match status" value="1"/>
</dbReference>
<reference evidence="2 3" key="1">
    <citation type="submission" date="2020-06" db="EMBL/GenBank/DDBJ databases">
        <authorList>
            <person name="Li R."/>
            <person name="Bekaert M."/>
        </authorList>
    </citation>
    <scope>NUCLEOTIDE SEQUENCE [LARGE SCALE GENOMIC DNA]</scope>
    <source>
        <strain evidence="3">wild</strain>
    </source>
</reference>
<name>A0A6J8E524_MYTCO</name>
<accession>A0A6J8E524</accession>
<gene>
    <name evidence="2" type="ORF">MCOR_47852</name>
</gene>
<feature type="region of interest" description="Disordered" evidence="1">
    <location>
        <begin position="1"/>
        <end position="23"/>
    </location>
</feature>
<evidence type="ECO:0000313" key="3">
    <source>
        <dbReference type="Proteomes" id="UP000507470"/>
    </source>
</evidence>
<feature type="compositionally biased region" description="Basic and acidic residues" evidence="1">
    <location>
        <begin position="1"/>
        <end position="14"/>
    </location>
</feature>
<dbReference type="OrthoDB" id="6158722at2759"/>
<proteinExistence type="predicted"/>
<evidence type="ECO:0000256" key="1">
    <source>
        <dbReference type="SAM" id="MobiDB-lite"/>
    </source>
</evidence>
<dbReference type="Proteomes" id="UP000507470">
    <property type="component" value="Unassembled WGS sequence"/>
</dbReference>
<dbReference type="EMBL" id="CACVKT020008382">
    <property type="protein sequence ID" value="CAC5415143.1"/>
    <property type="molecule type" value="Genomic_DNA"/>
</dbReference>
<evidence type="ECO:0000313" key="2">
    <source>
        <dbReference type="EMBL" id="CAC5415143.1"/>
    </source>
</evidence>
<organism evidence="2 3">
    <name type="scientific">Mytilus coruscus</name>
    <name type="common">Sea mussel</name>
    <dbReference type="NCBI Taxonomy" id="42192"/>
    <lineage>
        <taxon>Eukaryota</taxon>
        <taxon>Metazoa</taxon>
        <taxon>Spiralia</taxon>
        <taxon>Lophotrochozoa</taxon>
        <taxon>Mollusca</taxon>
        <taxon>Bivalvia</taxon>
        <taxon>Autobranchia</taxon>
        <taxon>Pteriomorphia</taxon>
        <taxon>Mytilida</taxon>
        <taxon>Mytiloidea</taxon>
        <taxon>Mytilidae</taxon>
        <taxon>Mytilinae</taxon>
        <taxon>Mytilus</taxon>
    </lineage>
</organism>